<dbReference type="InterPro" id="IPR003615">
    <property type="entry name" value="HNH_nuc"/>
</dbReference>
<evidence type="ECO:0000259" key="1">
    <source>
        <dbReference type="SMART" id="SM00507"/>
    </source>
</evidence>
<comment type="caution">
    <text evidence="2">The sequence shown here is derived from an EMBL/GenBank/DDBJ whole genome shotgun (WGS) entry which is preliminary data.</text>
</comment>
<dbReference type="Pfam" id="PF01844">
    <property type="entry name" value="HNH"/>
    <property type="match status" value="1"/>
</dbReference>
<dbReference type="CDD" id="cd00085">
    <property type="entry name" value="HNHc"/>
    <property type="match status" value="1"/>
</dbReference>
<reference evidence="2 3" key="1">
    <citation type="journal article" date="2019" name="Environ. Microbiol.">
        <title>Species interactions and distinct microbial communities in high Arctic permafrost affected cryosols are associated with the CH4 and CO2 gas fluxes.</title>
        <authorList>
            <person name="Altshuler I."/>
            <person name="Hamel J."/>
            <person name="Turney S."/>
            <person name="Magnuson E."/>
            <person name="Levesque R."/>
            <person name="Greer C."/>
            <person name="Whyte L.G."/>
        </authorList>
    </citation>
    <scope>NUCLEOTIDE SEQUENCE [LARGE SCALE GENOMIC DNA]</scope>
    <source>
        <strain evidence="2 3">E4</strain>
    </source>
</reference>
<gene>
    <name evidence="2" type="ORF">EAH77_06200</name>
</gene>
<dbReference type="Proteomes" id="UP000317663">
    <property type="component" value="Unassembled WGS sequence"/>
</dbReference>
<organism evidence="2 3">
    <name type="scientific">Ewingella americana</name>
    <dbReference type="NCBI Taxonomy" id="41202"/>
    <lineage>
        <taxon>Bacteria</taxon>
        <taxon>Pseudomonadati</taxon>
        <taxon>Pseudomonadota</taxon>
        <taxon>Gammaproteobacteria</taxon>
        <taxon>Enterobacterales</taxon>
        <taxon>Yersiniaceae</taxon>
        <taxon>Ewingella</taxon>
    </lineage>
</organism>
<evidence type="ECO:0000313" key="2">
    <source>
        <dbReference type="EMBL" id="TPG63172.1"/>
    </source>
</evidence>
<dbReference type="SMART" id="SM00507">
    <property type="entry name" value="HNHc"/>
    <property type="match status" value="1"/>
</dbReference>
<protein>
    <submittedName>
        <fullName evidence="2">HNH endonuclease</fullName>
    </submittedName>
</protein>
<dbReference type="InterPro" id="IPR002711">
    <property type="entry name" value="HNH"/>
</dbReference>
<sequence>MMSEAKYFSDYYEFLNSQNIRDSAGIAAVKTKGLHLVWENGVPVSTGNWGFAAPSDIDYLLIFYVQNKLPTQLWLGEVVDATRVSKLKNDGDNYQLHLRNAVLIGETTQNWTTFTANGQSNGIRILQRKALSSSSIITEEMPMGIPAGNRHPQKIAEIRDVIERCEKVKKYVLLRANGQCQGCFNEIPPLLTDSQAVFLEVHHVKFLRNLGPDTVDNTVALCPRCHKQAHHSYDRHKFMKHLYEMNDFLKP</sequence>
<name>A0A502GNT4_9GAMM</name>
<evidence type="ECO:0000313" key="3">
    <source>
        <dbReference type="Proteomes" id="UP000317663"/>
    </source>
</evidence>
<dbReference type="Gene3D" id="1.10.30.50">
    <property type="match status" value="1"/>
</dbReference>
<dbReference type="GO" id="GO:0008270">
    <property type="term" value="F:zinc ion binding"/>
    <property type="evidence" value="ECO:0007669"/>
    <property type="project" value="InterPro"/>
</dbReference>
<keyword evidence="2" id="KW-0540">Nuclease</keyword>
<feature type="domain" description="HNH nuclease" evidence="1">
    <location>
        <begin position="167"/>
        <end position="227"/>
    </location>
</feature>
<dbReference type="GO" id="GO:0004519">
    <property type="term" value="F:endonuclease activity"/>
    <property type="evidence" value="ECO:0007669"/>
    <property type="project" value="UniProtKB-KW"/>
</dbReference>
<proteinExistence type="predicted"/>
<dbReference type="EMBL" id="RCZD01000003">
    <property type="protein sequence ID" value="TPG63172.1"/>
    <property type="molecule type" value="Genomic_DNA"/>
</dbReference>
<keyword evidence="2" id="KW-0255">Endonuclease</keyword>
<keyword evidence="2" id="KW-0378">Hydrolase</keyword>
<dbReference type="OrthoDB" id="9802640at2"/>
<accession>A0A502GNT4</accession>
<keyword evidence="3" id="KW-1185">Reference proteome</keyword>
<dbReference type="AlphaFoldDB" id="A0A502GNT4"/>
<dbReference type="GO" id="GO:0003676">
    <property type="term" value="F:nucleic acid binding"/>
    <property type="evidence" value="ECO:0007669"/>
    <property type="project" value="InterPro"/>
</dbReference>